<dbReference type="Proteomes" id="UP001526337">
    <property type="component" value="Unassembled WGS sequence"/>
</dbReference>
<evidence type="ECO:0000313" key="1">
    <source>
        <dbReference type="EMBL" id="MCW4589455.1"/>
    </source>
</evidence>
<evidence type="ECO:0000313" key="2">
    <source>
        <dbReference type="Proteomes" id="UP001526337"/>
    </source>
</evidence>
<proteinExistence type="predicted"/>
<accession>A0ABT3K229</accession>
<dbReference type="RefSeq" id="WP_171791488.1">
    <property type="nucleotide sequence ID" value="NZ_JABJWD010000105.1"/>
</dbReference>
<keyword evidence="2" id="KW-1185">Reference proteome</keyword>
<gene>
    <name evidence="1" type="ORF">NO263_02515</name>
</gene>
<organism evidence="1 2">
    <name type="scientific">Gluconacetobacter entanii</name>
    <dbReference type="NCBI Taxonomy" id="108528"/>
    <lineage>
        <taxon>Bacteria</taxon>
        <taxon>Pseudomonadati</taxon>
        <taxon>Pseudomonadota</taxon>
        <taxon>Alphaproteobacteria</taxon>
        <taxon>Acetobacterales</taxon>
        <taxon>Acetobacteraceae</taxon>
        <taxon>Gluconacetobacter</taxon>
    </lineage>
</organism>
<evidence type="ECO:0008006" key="3">
    <source>
        <dbReference type="Google" id="ProtNLM"/>
    </source>
</evidence>
<name>A0ABT3K229_9PROT</name>
<protein>
    <recommendedName>
        <fullName evidence="3">GIY-YIG domain-containing protein</fullName>
    </recommendedName>
</protein>
<dbReference type="EMBL" id="JANGSQ010000079">
    <property type="protein sequence ID" value="MCW4589455.1"/>
    <property type="molecule type" value="Genomic_DNA"/>
</dbReference>
<reference evidence="1 2" key="1">
    <citation type="submission" date="2022-07" db="EMBL/GenBank/DDBJ databases">
        <title>Genome stability of Gluconacetobacter entanii AV429.</title>
        <authorList>
            <person name="Trcek J."/>
            <person name="Cepec E."/>
        </authorList>
    </citation>
    <scope>NUCLEOTIDE SEQUENCE [LARGE SCALE GENOMIC DNA]</scope>
    <source>
        <strain evidence="1 2">AV429_2022</strain>
    </source>
</reference>
<sequence length="154" mass="17896">METKLSVDGHIFDFICDIEPKKNEDGSINPLMPQSRYKNIKGLPLNRYGIGPFCKFNIPKKLNWMGVYILDVDGLPNYVGECKNFSERFNNGYGNISPKNCYKDGQHTNCRINNLIYNACSDDKKVRLWFLRTDNYKEIEATLRASQRMSWNLV</sequence>
<comment type="caution">
    <text evidence="1">The sequence shown here is derived from an EMBL/GenBank/DDBJ whole genome shotgun (WGS) entry which is preliminary data.</text>
</comment>